<dbReference type="InterPro" id="IPR050830">
    <property type="entry name" value="Fungal_FAS"/>
</dbReference>
<dbReference type="AlphaFoldDB" id="A0A4Y9XZ80"/>
<dbReference type="GO" id="GO:0016740">
    <property type="term" value="F:transferase activity"/>
    <property type="evidence" value="ECO:0007669"/>
    <property type="project" value="UniProtKB-KW"/>
</dbReference>
<sequence>MKDMHIRTFSVSQRRESTLPGVPTSTSLVVRTVDHTRGMKHIEFAPTNTPDAADVTLDPGGVERHEPVPTTSAPRDSAQRLALDHHGALDHDLSTGNRYERPPGDPDARAVPKDVRARLHPWLAELHSVQLVARDLISGTRPFYPSSAAPRPRSNSLSLGSRGSSLDSGTPGLNLCGTGDTQTGLAAQNTGDGNTPARSPLLTCSPRTSPLTFAYTRAHGPIIRAVDATVTACRRGCPASGRTKFLETATHAIDFGPHGLSGVGPMTARNLNGCGVCVIVAGDKAKGIAELYDAQTVKDEEWLETLAGPSQHWLRALLTSTTIVQGTLYTDNPMRRLFAPRRGQQGDAPTLVALYGGARSYGQHEPDFKAVEIKFDQASQFPYKPRNMGYAPIHEVAEGRNKCIKDFYWRLWFGDSEVLLEINIRKTFAGPEVTIETFCAAVGNEGETFKTVETERIQAPMDFAIVTGWQAGPARLLRFHPAGWVL</sequence>
<dbReference type="Proteomes" id="UP000298390">
    <property type="component" value="Unassembled WGS sequence"/>
</dbReference>
<dbReference type="STRING" id="34475.A0A4Y9XZ80"/>
<feature type="region of interest" description="Disordered" evidence="2">
    <location>
        <begin position="143"/>
        <end position="170"/>
    </location>
</feature>
<dbReference type="Gene3D" id="3.10.129.10">
    <property type="entry name" value="Hotdog Thioesterase"/>
    <property type="match status" value="1"/>
</dbReference>
<protein>
    <recommendedName>
        <fullName evidence="3">Fatty acid synthase meander beta sheet domain-containing protein</fullName>
    </recommendedName>
</protein>
<evidence type="ECO:0000259" key="3">
    <source>
        <dbReference type="Pfam" id="PF17951"/>
    </source>
</evidence>
<dbReference type="Gene3D" id="3.30.1120.100">
    <property type="match status" value="1"/>
</dbReference>
<dbReference type="InterPro" id="IPR040883">
    <property type="entry name" value="FAS_meander"/>
</dbReference>
<accession>A0A4Y9XZ80</accession>
<feature type="domain" description="Fatty acid synthase meander beta sheet" evidence="3">
    <location>
        <begin position="298"/>
        <end position="345"/>
    </location>
</feature>
<dbReference type="GO" id="GO:0019171">
    <property type="term" value="F:(3R)-hydroxyacyl-[acyl-carrier-protein] dehydratase activity"/>
    <property type="evidence" value="ECO:0007669"/>
    <property type="project" value="InterPro"/>
</dbReference>
<dbReference type="Pfam" id="PF17951">
    <property type="entry name" value="FAS_meander"/>
    <property type="match status" value="2"/>
</dbReference>
<feature type="compositionally biased region" description="Basic and acidic residues" evidence="2">
    <location>
        <begin position="82"/>
        <end position="111"/>
    </location>
</feature>
<organism evidence="4 5">
    <name type="scientific">Rhodofomes roseus</name>
    <dbReference type="NCBI Taxonomy" id="34475"/>
    <lineage>
        <taxon>Eukaryota</taxon>
        <taxon>Fungi</taxon>
        <taxon>Dikarya</taxon>
        <taxon>Basidiomycota</taxon>
        <taxon>Agaricomycotina</taxon>
        <taxon>Agaricomycetes</taxon>
        <taxon>Polyporales</taxon>
        <taxon>Rhodofomes</taxon>
    </lineage>
</organism>
<gene>
    <name evidence="4" type="ORF">EVJ58_g8662</name>
</gene>
<evidence type="ECO:0000313" key="5">
    <source>
        <dbReference type="Proteomes" id="UP000298390"/>
    </source>
</evidence>
<evidence type="ECO:0000256" key="1">
    <source>
        <dbReference type="ARBA" id="ARBA00022679"/>
    </source>
</evidence>
<comment type="caution">
    <text evidence="4">The sequence shown here is derived from an EMBL/GenBank/DDBJ whole genome shotgun (WGS) entry which is preliminary data.</text>
</comment>
<evidence type="ECO:0000313" key="4">
    <source>
        <dbReference type="EMBL" id="TFY54773.1"/>
    </source>
</evidence>
<feature type="compositionally biased region" description="Low complexity" evidence="2">
    <location>
        <begin position="145"/>
        <end position="169"/>
    </location>
</feature>
<evidence type="ECO:0000256" key="2">
    <source>
        <dbReference type="SAM" id="MobiDB-lite"/>
    </source>
</evidence>
<dbReference type="EMBL" id="SEKV01000661">
    <property type="protein sequence ID" value="TFY54773.1"/>
    <property type="molecule type" value="Genomic_DNA"/>
</dbReference>
<dbReference type="Gene3D" id="3.40.366.10">
    <property type="entry name" value="Malonyl-Coenzyme A Acyl Carrier Protein, domain 2"/>
    <property type="match status" value="1"/>
</dbReference>
<feature type="region of interest" description="Disordered" evidence="2">
    <location>
        <begin position="59"/>
        <end position="111"/>
    </location>
</feature>
<reference evidence="4 5" key="1">
    <citation type="submission" date="2019-01" db="EMBL/GenBank/DDBJ databases">
        <title>Genome sequencing of the rare red list fungi Fomitopsis rosea.</title>
        <authorList>
            <person name="Buettner E."/>
            <person name="Kellner H."/>
        </authorList>
    </citation>
    <scope>NUCLEOTIDE SEQUENCE [LARGE SCALE GENOMIC DNA]</scope>
    <source>
        <strain evidence="4 5">DSM 105464</strain>
    </source>
</reference>
<dbReference type="PANTHER" id="PTHR10982">
    <property type="entry name" value="MALONYL COA-ACYL CARRIER PROTEIN TRANSACYLASE"/>
    <property type="match status" value="1"/>
</dbReference>
<dbReference type="PANTHER" id="PTHR10982:SF21">
    <property type="entry name" value="FATTY ACID SYNTHASE SUBUNIT BETA"/>
    <property type="match status" value="1"/>
</dbReference>
<feature type="domain" description="Fatty acid synthase meander beta sheet" evidence="3">
    <location>
        <begin position="380"/>
        <end position="415"/>
    </location>
</feature>
<keyword evidence="1" id="KW-0808">Transferase</keyword>
<name>A0A4Y9XZ80_9APHY</name>
<dbReference type="InterPro" id="IPR001227">
    <property type="entry name" value="Ac_transferase_dom_sf"/>
</dbReference>
<proteinExistence type="predicted"/>